<evidence type="ECO:0000256" key="2">
    <source>
        <dbReference type="ARBA" id="ARBA00022801"/>
    </source>
</evidence>
<dbReference type="Proteomes" id="UP000018208">
    <property type="component" value="Unassembled WGS sequence"/>
</dbReference>
<dbReference type="InterPro" id="IPR004206">
    <property type="entry name" value="mRNA_triPase_Cet1"/>
</dbReference>
<reference evidence="8" key="2">
    <citation type="submission" date="2020-12" db="EMBL/GenBank/DDBJ databases">
        <title>New Spironucleus salmonicida genome in near-complete chromosomes.</title>
        <authorList>
            <person name="Xu F."/>
            <person name="Kurt Z."/>
            <person name="Jimenez-Gonzalez A."/>
            <person name="Astvaldsson A."/>
            <person name="Andersson J.O."/>
            <person name="Svard S.G."/>
        </authorList>
    </citation>
    <scope>NUCLEOTIDE SEQUENCE</scope>
    <source>
        <strain evidence="8">ATCC 50377</strain>
    </source>
</reference>
<protein>
    <recommendedName>
        <fullName evidence="3">mRNA 5'-phosphatase</fullName>
        <ecNumber evidence="3">3.6.1.74</ecNumber>
    </recommendedName>
</protein>
<evidence type="ECO:0000256" key="1">
    <source>
        <dbReference type="ARBA" id="ARBA00022664"/>
    </source>
</evidence>
<reference evidence="7 8" key="1">
    <citation type="journal article" date="2014" name="PLoS Genet.">
        <title>The Genome of Spironucleus salmonicida Highlights a Fish Pathogen Adapted to Fluctuating Environments.</title>
        <authorList>
            <person name="Xu F."/>
            <person name="Jerlstrom-Hultqvist J."/>
            <person name="Einarsson E."/>
            <person name="Astvaldsson A."/>
            <person name="Svard S.G."/>
            <person name="Andersson J.O."/>
        </authorList>
    </citation>
    <scope>NUCLEOTIDE SEQUENCE</scope>
    <source>
        <strain evidence="8">ATCC 50377</strain>
    </source>
</reference>
<evidence type="ECO:0000259" key="6">
    <source>
        <dbReference type="Pfam" id="PF02940"/>
    </source>
</evidence>
<dbReference type="EC" id="3.6.1.74" evidence="3"/>
<dbReference type="EMBL" id="AUWU02000007">
    <property type="protein sequence ID" value="KAH0571315.1"/>
    <property type="molecule type" value="Genomic_DNA"/>
</dbReference>
<dbReference type="Pfam" id="PF02940">
    <property type="entry name" value="mRNA_triPase"/>
    <property type="match status" value="1"/>
</dbReference>
<feature type="domain" description="mRNA triphosphatase Cet1-like" evidence="6">
    <location>
        <begin position="29"/>
        <end position="207"/>
    </location>
</feature>
<dbReference type="VEuPathDB" id="GiardiaDB:SS50377_27616"/>
<dbReference type="GO" id="GO:0006397">
    <property type="term" value="P:mRNA processing"/>
    <property type="evidence" value="ECO:0007669"/>
    <property type="project" value="UniProtKB-KW"/>
</dbReference>
<dbReference type="EMBL" id="KI546073">
    <property type="protein sequence ID" value="EST46605.1"/>
    <property type="molecule type" value="Genomic_DNA"/>
</dbReference>
<dbReference type="GO" id="GO:0140818">
    <property type="term" value="F:mRNA 5'-triphosphate monophosphatase activity"/>
    <property type="evidence" value="ECO:0007669"/>
    <property type="project" value="UniProtKB-EC"/>
</dbReference>
<name>V6LPS3_9EUKA</name>
<dbReference type="SUPFAM" id="SSF55154">
    <property type="entry name" value="CYTH-like phosphatases"/>
    <property type="match status" value="1"/>
</dbReference>
<proteinExistence type="predicted"/>
<dbReference type="GO" id="GO:0004651">
    <property type="term" value="F:polynucleotide 5'-phosphatase activity"/>
    <property type="evidence" value="ECO:0007669"/>
    <property type="project" value="InterPro"/>
</dbReference>
<organism evidence="7">
    <name type="scientific">Spironucleus salmonicida</name>
    <dbReference type="NCBI Taxonomy" id="348837"/>
    <lineage>
        <taxon>Eukaryota</taxon>
        <taxon>Metamonada</taxon>
        <taxon>Diplomonadida</taxon>
        <taxon>Hexamitidae</taxon>
        <taxon>Hexamitinae</taxon>
        <taxon>Spironucleus</taxon>
    </lineage>
</organism>
<dbReference type="InterPro" id="IPR037009">
    <property type="entry name" value="mRNA_triPase_Cet1_sf"/>
</dbReference>
<evidence type="ECO:0000313" key="8">
    <source>
        <dbReference type="EMBL" id="KAH0571315.1"/>
    </source>
</evidence>
<evidence type="ECO:0000256" key="3">
    <source>
        <dbReference type="ARBA" id="ARBA00035028"/>
    </source>
</evidence>
<dbReference type="Gene3D" id="3.20.100.10">
    <property type="entry name" value="mRNA triphosphatase Cet1-like"/>
    <property type="match status" value="1"/>
</dbReference>
<evidence type="ECO:0000313" key="7">
    <source>
        <dbReference type="EMBL" id="EST46605.1"/>
    </source>
</evidence>
<evidence type="ECO:0000313" key="9">
    <source>
        <dbReference type="Proteomes" id="UP000018208"/>
    </source>
</evidence>
<evidence type="ECO:0000256" key="4">
    <source>
        <dbReference type="ARBA" id="ARBA00047740"/>
    </source>
</evidence>
<accession>V6LPS3</accession>
<keyword evidence="1" id="KW-0507">mRNA processing</keyword>
<sequence length="267" mass="31048">MTSSVTNFLRASPVFNRFTTILQTLNLPGKVEIEARVGKISQGRYRYQPNFLTESLVQVQYVDISDEDLKFFINAVLKQQKLPPFPSQIFEPQQQNLQFSPSIPQEYFIFLGNIRKPKFEPFYQKSMKIEQPFPFLNLRKREDINNRVIENIAKIRLANFDISTVFDFDYRISISLEIKVPPFVDSGAERRKRGSVIYQNVQCDMTEFGDGDDFQIELEGDNIATVVEGIREICCVLSDYCDIFDGDEPEKVEDEEELQEDISDEFD</sequence>
<dbReference type="OrthoDB" id="272147at2759"/>
<evidence type="ECO:0000256" key="5">
    <source>
        <dbReference type="SAM" id="MobiDB-lite"/>
    </source>
</evidence>
<gene>
    <name evidence="7" type="ORF">SS50377_13410</name>
    <name evidence="8" type="ORF">SS50377_27616</name>
</gene>
<keyword evidence="2" id="KW-0378">Hydrolase</keyword>
<keyword evidence="9" id="KW-1185">Reference proteome</keyword>
<dbReference type="InterPro" id="IPR033469">
    <property type="entry name" value="CYTH-like_dom_sf"/>
</dbReference>
<feature type="region of interest" description="Disordered" evidence="5">
    <location>
        <begin position="247"/>
        <end position="267"/>
    </location>
</feature>
<dbReference type="AlphaFoldDB" id="V6LPS3"/>
<comment type="catalytic activity">
    <reaction evidence="4">
        <text>a 5'-end triphospho-ribonucleoside in mRNA + H2O = a 5'-end diphospho-ribonucleoside in mRNA + phosphate + H(+)</text>
        <dbReference type="Rhea" id="RHEA:67004"/>
        <dbReference type="Rhea" id="RHEA-COMP:17164"/>
        <dbReference type="Rhea" id="RHEA-COMP:17165"/>
        <dbReference type="ChEBI" id="CHEBI:15377"/>
        <dbReference type="ChEBI" id="CHEBI:15378"/>
        <dbReference type="ChEBI" id="CHEBI:43474"/>
        <dbReference type="ChEBI" id="CHEBI:167616"/>
        <dbReference type="ChEBI" id="CHEBI:167618"/>
        <dbReference type="EC" id="3.6.1.74"/>
    </reaction>
    <physiologicalReaction direction="left-to-right" evidence="4">
        <dbReference type="Rhea" id="RHEA:67005"/>
    </physiologicalReaction>
</comment>